<gene>
    <name evidence="3" type="primary">LOC116545398</name>
</gene>
<reference evidence="3" key="1">
    <citation type="submission" date="2025-08" db="UniProtKB">
        <authorList>
            <consortium name="RefSeq"/>
        </authorList>
    </citation>
    <scope>IDENTIFICATION</scope>
    <source>
        <tissue evidence="3">Blood</tissue>
    </source>
</reference>
<evidence type="ECO:0000313" key="3">
    <source>
        <dbReference type="RefSeq" id="XP_032127802.1"/>
    </source>
</evidence>
<sequence length="333" mass="36195">MEKDLDLSPSSSPPSYTKEPARPTTIILTESVYFGTLKSIEDLQLPGKDSDGKLWLILVSQLSAQLQLPVLHLSSPQQAAVHMFLEQLTEPWKRKTQAVSSTPRPNLIPPPQLRVLPPGHPLRGRAALRRGISRPAGPVSSWLRRVSPCVFGGKVWHTHRCRRPPLGFSLAWTLLSLQPRAPQFPFSDSGTTAPRLLSAHPPAAPIPVRPHLRRQRQGDVPVRALPPFTRSRAASPSSARSRQRAHPRRLLRQPTAPSPRRRPHCAEVLSASLPGLLGGAVPGAASQAAVRGPRGGPVVSTRGRALRATGSTIPRGSPSGYFWGLFPSALERP</sequence>
<accession>A0A6J3HD56</accession>
<evidence type="ECO:0000313" key="2">
    <source>
        <dbReference type="Proteomes" id="UP000504640"/>
    </source>
</evidence>
<dbReference type="GeneID" id="116545398"/>
<protein>
    <submittedName>
        <fullName evidence="3">Uncharacterized protein LOC116545398</fullName>
    </submittedName>
</protein>
<feature type="compositionally biased region" description="Basic residues" evidence="1">
    <location>
        <begin position="241"/>
        <end position="251"/>
    </location>
</feature>
<organism evidence="2 3">
    <name type="scientific">Sapajus apella</name>
    <name type="common">Brown-capped capuchin</name>
    <name type="synonym">Cebus apella</name>
    <dbReference type="NCBI Taxonomy" id="9515"/>
    <lineage>
        <taxon>Eukaryota</taxon>
        <taxon>Metazoa</taxon>
        <taxon>Chordata</taxon>
        <taxon>Craniata</taxon>
        <taxon>Vertebrata</taxon>
        <taxon>Euteleostomi</taxon>
        <taxon>Mammalia</taxon>
        <taxon>Eutheria</taxon>
        <taxon>Euarchontoglires</taxon>
        <taxon>Primates</taxon>
        <taxon>Haplorrhini</taxon>
        <taxon>Platyrrhini</taxon>
        <taxon>Cebidae</taxon>
        <taxon>Cebinae</taxon>
        <taxon>Sapajus</taxon>
    </lineage>
</organism>
<feature type="region of interest" description="Disordered" evidence="1">
    <location>
        <begin position="1"/>
        <end position="21"/>
    </location>
</feature>
<proteinExistence type="predicted"/>
<evidence type="ECO:0000256" key="1">
    <source>
        <dbReference type="SAM" id="MobiDB-lite"/>
    </source>
</evidence>
<dbReference type="AlphaFoldDB" id="A0A6J3HD56"/>
<dbReference type="Proteomes" id="UP000504640">
    <property type="component" value="Unplaced"/>
</dbReference>
<keyword evidence="2" id="KW-1185">Reference proteome</keyword>
<name>A0A6J3HD56_SAPAP</name>
<feature type="region of interest" description="Disordered" evidence="1">
    <location>
        <begin position="185"/>
        <end position="264"/>
    </location>
</feature>
<dbReference type="RefSeq" id="XP_032127802.1">
    <property type="nucleotide sequence ID" value="XM_032271911.1"/>
</dbReference>
<feature type="region of interest" description="Disordered" evidence="1">
    <location>
        <begin position="100"/>
        <end position="119"/>
    </location>
</feature>
<feature type="compositionally biased region" description="Low complexity" evidence="1">
    <location>
        <begin position="230"/>
        <end position="240"/>
    </location>
</feature>